<feature type="domain" description="DUF1707" evidence="1">
    <location>
        <begin position="7"/>
        <end position="37"/>
    </location>
</feature>
<evidence type="ECO:0000313" key="3">
    <source>
        <dbReference type="Proteomes" id="UP000270343"/>
    </source>
</evidence>
<dbReference type="Proteomes" id="UP000270343">
    <property type="component" value="Unassembled WGS sequence"/>
</dbReference>
<sequence length="62" mass="6512">MKSGLPHISHEEMDERLQQALTATTHSELVPVLASLPAEKAGTTSTIAAAGGPGGRIRHARR</sequence>
<comment type="caution">
    <text evidence="2">The sequence shown here is derived from an EMBL/GenBank/DDBJ whole genome shotgun (WGS) entry which is preliminary data.</text>
</comment>
<name>A0A3B0BJI7_9ACTN</name>
<reference evidence="2 3" key="1">
    <citation type="journal article" date="2015" name="Antonie Van Leeuwenhoek">
        <title>Streptomyces klenkii sp. nov., isolated from deep marine sediment.</title>
        <authorList>
            <person name="Veyisoglu A."/>
            <person name="Sahin N."/>
        </authorList>
    </citation>
    <scope>NUCLEOTIDE SEQUENCE [LARGE SCALE GENOMIC DNA]</scope>
    <source>
        <strain evidence="2 3">KCTC 29202</strain>
    </source>
</reference>
<dbReference type="AlphaFoldDB" id="A0A3B0BJI7"/>
<proteinExistence type="predicted"/>
<evidence type="ECO:0000313" key="2">
    <source>
        <dbReference type="EMBL" id="RKN72772.1"/>
    </source>
</evidence>
<gene>
    <name evidence="2" type="ORF">D7231_15045</name>
</gene>
<dbReference type="RefSeq" id="WP_120755914.1">
    <property type="nucleotide sequence ID" value="NZ_RBAM01000005.1"/>
</dbReference>
<dbReference type="OrthoDB" id="3428481at2"/>
<dbReference type="EMBL" id="RBAM01000005">
    <property type="protein sequence ID" value="RKN72772.1"/>
    <property type="molecule type" value="Genomic_DNA"/>
</dbReference>
<dbReference type="Pfam" id="PF08044">
    <property type="entry name" value="DUF1707"/>
    <property type="match status" value="1"/>
</dbReference>
<evidence type="ECO:0000259" key="1">
    <source>
        <dbReference type="Pfam" id="PF08044"/>
    </source>
</evidence>
<keyword evidence="3" id="KW-1185">Reference proteome</keyword>
<protein>
    <submittedName>
        <fullName evidence="2">DUF1707 domain-containing protein</fullName>
    </submittedName>
</protein>
<accession>A0A3B0BJI7</accession>
<organism evidence="2 3">
    <name type="scientific">Streptomyces klenkii</name>
    <dbReference type="NCBI Taxonomy" id="1420899"/>
    <lineage>
        <taxon>Bacteria</taxon>
        <taxon>Bacillati</taxon>
        <taxon>Actinomycetota</taxon>
        <taxon>Actinomycetes</taxon>
        <taxon>Kitasatosporales</taxon>
        <taxon>Streptomycetaceae</taxon>
        <taxon>Streptomyces</taxon>
    </lineage>
</organism>
<dbReference type="InterPro" id="IPR012551">
    <property type="entry name" value="DUF1707_SHOCT-like"/>
</dbReference>